<dbReference type="CDD" id="cd00761">
    <property type="entry name" value="Glyco_tranf_GTA_type"/>
    <property type="match status" value="1"/>
</dbReference>
<feature type="domain" description="Glycosyltransferase 2-like" evidence="1">
    <location>
        <begin position="6"/>
        <end position="163"/>
    </location>
</feature>
<accession>A0A382ARX9</accession>
<evidence type="ECO:0000313" key="2">
    <source>
        <dbReference type="EMBL" id="SVB03842.1"/>
    </source>
</evidence>
<dbReference type="InterPro" id="IPR050834">
    <property type="entry name" value="Glycosyltransf_2"/>
</dbReference>
<dbReference type="Pfam" id="PF00535">
    <property type="entry name" value="Glycos_transf_2"/>
    <property type="match status" value="1"/>
</dbReference>
<dbReference type="SUPFAM" id="SSF53448">
    <property type="entry name" value="Nucleotide-diphospho-sugar transferases"/>
    <property type="match status" value="1"/>
</dbReference>
<reference evidence="2" key="1">
    <citation type="submission" date="2018-05" db="EMBL/GenBank/DDBJ databases">
        <authorList>
            <person name="Lanie J.A."/>
            <person name="Ng W.-L."/>
            <person name="Kazmierczak K.M."/>
            <person name="Andrzejewski T.M."/>
            <person name="Davidsen T.M."/>
            <person name="Wayne K.J."/>
            <person name="Tettelin H."/>
            <person name="Glass J.I."/>
            <person name="Rusch D."/>
            <person name="Podicherti R."/>
            <person name="Tsui H.-C.T."/>
            <person name="Winkler M.E."/>
        </authorList>
    </citation>
    <scope>NUCLEOTIDE SEQUENCE</scope>
</reference>
<dbReference type="InterPro" id="IPR029044">
    <property type="entry name" value="Nucleotide-diphossugar_trans"/>
</dbReference>
<protein>
    <recommendedName>
        <fullName evidence="1">Glycosyltransferase 2-like domain-containing protein</fullName>
    </recommendedName>
</protein>
<dbReference type="Gene3D" id="3.90.550.10">
    <property type="entry name" value="Spore Coat Polysaccharide Biosynthesis Protein SpsA, Chain A"/>
    <property type="match status" value="1"/>
</dbReference>
<gene>
    <name evidence="2" type="ORF">METZ01_LOCUS156696</name>
</gene>
<name>A0A382ARX9_9ZZZZ</name>
<organism evidence="2">
    <name type="scientific">marine metagenome</name>
    <dbReference type="NCBI Taxonomy" id="408172"/>
    <lineage>
        <taxon>unclassified sequences</taxon>
        <taxon>metagenomes</taxon>
        <taxon>ecological metagenomes</taxon>
    </lineage>
</organism>
<dbReference type="PANTHER" id="PTHR43685:SF2">
    <property type="entry name" value="GLYCOSYLTRANSFERASE 2-LIKE DOMAIN-CONTAINING PROTEIN"/>
    <property type="match status" value="1"/>
</dbReference>
<dbReference type="PANTHER" id="PTHR43685">
    <property type="entry name" value="GLYCOSYLTRANSFERASE"/>
    <property type="match status" value="1"/>
</dbReference>
<evidence type="ECO:0000259" key="1">
    <source>
        <dbReference type="Pfam" id="PF00535"/>
    </source>
</evidence>
<proteinExistence type="predicted"/>
<dbReference type="AlphaFoldDB" id="A0A382ARX9"/>
<sequence>MKLNISLYIPVYNGESTIESVLKSALQLDPGADEIIVIDDGSNDQTKEILKKYKNKIKIIKNETNQGLGFSRNLAISKSKHQLVASIDADVEPEKKWLLKLYETQKKFGSAICAGRLFEKYKDKNIYNMWRHIHGTQNPFGDKIIENLGDTVSGSNTLLNKEVWSNVGGYLNQYKTNGEDVTFCRKLVISKYKISYNGTAECNHLQNDNLKSLCNRARRAYVYGGGLKEPTILRFIQRSIRHSKFCIRFSLKDFINLRFSLIYINFIML</sequence>
<dbReference type="EMBL" id="UINC01026423">
    <property type="protein sequence ID" value="SVB03842.1"/>
    <property type="molecule type" value="Genomic_DNA"/>
</dbReference>
<feature type="non-terminal residue" evidence="2">
    <location>
        <position position="269"/>
    </location>
</feature>
<dbReference type="InterPro" id="IPR001173">
    <property type="entry name" value="Glyco_trans_2-like"/>
</dbReference>